<feature type="region of interest" description="Disordered" evidence="1">
    <location>
        <begin position="99"/>
        <end position="118"/>
    </location>
</feature>
<dbReference type="SUPFAM" id="SSF47459">
    <property type="entry name" value="HLH, helix-loop-helix DNA-binding domain"/>
    <property type="match status" value="1"/>
</dbReference>
<evidence type="ECO:0000313" key="3">
    <source>
        <dbReference type="EMBL" id="QLG74543.1"/>
    </source>
</evidence>
<dbReference type="EMBL" id="CP058610">
    <property type="protein sequence ID" value="QLG74543.1"/>
    <property type="molecule type" value="Genomic_DNA"/>
</dbReference>
<dbReference type="Proteomes" id="UP000509704">
    <property type="component" value="Chromosome 7"/>
</dbReference>
<feature type="compositionally biased region" description="Polar residues" evidence="1">
    <location>
        <begin position="106"/>
        <end position="118"/>
    </location>
</feature>
<protein>
    <recommendedName>
        <fullName evidence="2">BHLH domain-containing protein</fullName>
    </recommendedName>
</protein>
<dbReference type="InterPro" id="IPR011598">
    <property type="entry name" value="bHLH_dom"/>
</dbReference>
<reference evidence="3 4" key="1">
    <citation type="submission" date="2020-07" db="EMBL/GenBank/DDBJ databases">
        <title>The yeast mating-type switching endonuclease HO is a domesticated member of an unorthodox homing genetic element family.</title>
        <authorList>
            <person name="Coughlan A.Y."/>
            <person name="Lombardi L."/>
            <person name="Braun-Galleani S."/>
            <person name="Martos A.R."/>
            <person name="Galeote V."/>
            <person name="Bigey F."/>
            <person name="Dequin S."/>
            <person name="Byrne K.P."/>
            <person name="Wolfe K.H."/>
        </authorList>
    </citation>
    <scope>NUCLEOTIDE SEQUENCE [LARGE SCALE GENOMIC DNA]</scope>
    <source>
        <strain evidence="3 4">NRRL Y-6702</strain>
    </source>
</reference>
<dbReference type="InterPro" id="IPR036638">
    <property type="entry name" value="HLH_DNA-bd_sf"/>
</dbReference>
<dbReference type="InterPro" id="IPR057071">
    <property type="entry name" value="bHLH_INO2"/>
</dbReference>
<feature type="region of interest" description="Disordered" evidence="1">
    <location>
        <begin position="56"/>
        <end position="85"/>
    </location>
</feature>
<feature type="compositionally biased region" description="Basic and acidic residues" evidence="1">
    <location>
        <begin position="76"/>
        <end position="85"/>
    </location>
</feature>
<evidence type="ECO:0000259" key="2">
    <source>
        <dbReference type="PROSITE" id="PS50888"/>
    </source>
</evidence>
<dbReference type="RefSeq" id="XP_037146268.1">
    <property type="nucleotide sequence ID" value="XM_037290373.1"/>
</dbReference>
<name>A0A7H9B7R6_ZYGMR</name>
<evidence type="ECO:0000256" key="1">
    <source>
        <dbReference type="SAM" id="MobiDB-lite"/>
    </source>
</evidence>
<evidence type="ECO:0000313" key="4">
    <source>
        <dbReference type="Proteomes" id="UP000509704"/>
    </source>
</evidence>
<dbReference type="KEGG" id="zmk:HG535_0G04260"/>
<dbReference type="GeneID" id="59238326"/>
<organism evidence="3 4">
    <name type="scientific">Zygotorulaspora mrakii</name>
    <name type="common">Zygosaccharomyces mrakii</name>
    <dbReference type="NCBI Taxonomy" id="42260"/>
    <lineage>
        <taxon>Eukaryota</taxon>
        <taxon>Fungi</taxon>
        <taxon>Dikarya</taxon>
        <taxon>Ascomycota</taxon>
        <taxon>Saccharomycotina</taxon>
        <taxon>Saccharomycetes</taxon>
        <taxon>Saccharomycetales</taxon>
        <taxon>Saccharomycetaceae</taxon>
        <taxon>Zygotorulaspora</taxon>
    </lineage>
</organism>
<accession>A0A7H9B7R6</accession>
<dbReference type="AlphaFoldDB" id="A0A7H9B7R6"/>
<feature type="domain" description="BHLH" evidence="2">
    <location>
        <begin position="223"/>
        <end position="285"/>
    </location>
</feature>
<dbReference type="Pfam" id="PF23179">
    <property type="entry name" value="bHLH_INO2"/>
    <property type="match status" value="1"/>
</dbReference>
<dbReference type="CDD" id="cd11388">
    <property type="entry name" value="bHLH_ScINO2_like"/>
    <property type="match status" value="1"/>
</dbReference>
<sequence>MDSLSGTGVFDLFNLDNGDDIDFETAYKMISNFDDEMVLPKMNFVEFTEIGLSGTLPSMSHLAPGVEEPQEQNQQENEHREDGGQHEDIKSWIHNDKIHEPGFDKNQVSSSRTMVDIRSSSARPELLSTYESNAIEHFLDNLISQDEGSTTTAPCRTCESDLQVPHIGVDKSLEELVPPMAKTSTRERKESFDVYVAPVVQIPDITISDSEAPAHLAHDPRPLRKWKHVEVERSRRNCIKKTFEELISLTKYPRGENNKIVKSSSDKRVPKHTLLAFIVEDMKSILQANEQLLLLLEESKGNTGRKGEHH</sequence>
<dbReference type="OrthoDB" id="3973009at2759"/>
<dbReference type="GO" id="GO:0046983">
    <property type="term" value="F:protein dimerization activity"/>
    <property type="evidence" value="ECO:0007669"/>
    <property type="project" value="InterPro"/>
</dbReference>
<gene>
    <name evidence="3" type="ORF">HG535_0G04260</name>
</gene>
<dbReference type="PROSITE" id="PS50888">
    <property type="entry name" value="BHLH"/>
    <property type="match status" value="1"/>
</dbReference>
<proteinExistence type="predicted"/>
<keyword evidence="4" id="KW-1185">Reference proteome</keyword>